<reference evidence="3" key="1">
    <citation type="journal article" date="2024" name="Syst. Appl. Microbiol.">
        <title>First single-strain enrichments of Electrothrix cable bacteria, description of E. aestuarii sp. nov. and E. rattekaaiensis sp. nov., and proposal of a cable bacteria taxonomy following the rules of the SeqCode.</title>
        <authorList>
            <person name="Plum-Jensen L.E."/>
            <person name="Schramm A."/>
            <person name="Marshall I.P.G."/>
        </authorList>
    </citation>
    <scope>NUCLEOTIDE SEQUENCE</scope>
    <source>
        <strain evidence="3">Rat1</strain>
    </source>
</reference>
<gene>
    <name evidence="3" type="primary">phnD</name>
    <name evidence="3" type="ORF">Q3M24_04780</name>
</gene>
<accession>A0AAU8LYV4</accession>
<dbReference type="AlphaFoldDB" id="A0AAU8LYV4"/>
<evidence type="ECO:0000256" key="1">
    <source>
        <dbReference type="ARBA" id="ARBA00007162"/>
    </source>
</evidence>
<dbReference type="GO" id="GO:0055085">
    <property type="term" value="P:transmembrane transport"/>
    <property type="evidence" value="ECO:0007669"/>
    <property type="project" value="InterPro"/>
</dbReference>
<keyword evidence="2" id="KW-0732">Signal</keyword>
<dbReference type="GO" id="GO:0043190">
    <property type="term" value="C:ATP-binding cassette (ABC) transporter complex"/>
    <property type="evidence" value="ECO:0007669"/>
    <property type="project" value="InterPro"/>
</dbReference>
<protein>
    <submittedName>
        <fullName evidence="3">Phosphate/phosphite/phosphonate ABC transporter substrate-binding protein</fullName>
    </submittedName>
</protein>
<dbReference type="EMBL" id="CP159373">
    <property type="protein sequence ID" value="XCN74074.1"/>
    <property type="molecule type" value="Genomic_DNA"/>
</dbReference>
<dbReference type="SUPFAM" id="SSF53850">
    <property type="entry name" value="Periplasmic binding protein-like II"/>
    <property type="match status" value="1"/>
</dbReference>
<organism evidence="3">
    <name type="scientific">Candidatus Electrothrix aestuarii</name>
    <dbReference type="NCBI Taxonomy" id="3062594"/>
    <lineage>
        <taxon>Bacteria</taxon>
        <taxon>Pseudomonadati</taxon>
        <taxon>Thermodesulfobacteriota</taxon>
        <taxon>Desulfobulbia</taxon>
        <taxon>Desulfobulbales</taxon>
        <taxon>Desulfobulbaceae</taxon>
        <taxon>Candidatus Electrothrix</taxon>
    </lineage>
</organism>
<dbReference type="PANTHER" id="PTHR35841">
    <property type="entry name" value="PHOSPHONATES-BINDING PERIPLASMIC PROTEIN"/>
    <property type="match status" value="1"/>
</dbReference>
<dbReference type="Pfam" id="PF12974">
    <property type="entry name" value="Phosphonate-bd"/>
    <property type="match status" value="1"/>
</dbReference>
<dbReference type="NCBIfam" id="TIGR01098">
    <property type="entry name" value="3A0109s03R"/>
    <property type="match status" value="1"/>
</dbReference>
<name>A0AAU8LYV4_9BACT</name>
<evidence type="ECO:0000313" key="3">
    <source>
        <dbReference type="EMBL" id="XCN74074.1"/>
    </source>
</evidence>
<comment type="similarity">
    <text evidence="1">Belongs to the phosphate/phosphite/phosphonate binding protein family.</text>
</comment>
<dbReference type="InterPro" id="IPR005770">
    <property type="entry name" value="PhnD"/>
</dbReference>
<dbReference type="Gene3D" id="3.40.190.10">
    <property type="entry name" value="Periplasmic binding protein-like II"/>
    <property type="match status" value="2"/>
</dbReference>
<reference evidence="3" key="2">
    <citation type="submission" date="2024-06" db="EMBL/GenBank/DDBJ databases">
        <authorList>
            <person name="Plum-Jensen L.E."/>
            <person name="Schramm A."/>
            <person name="Marshall I.P.G."/>
        </authorList>
    </citation>
    <scope>NUCLEOTIDE SEQUENCE</scope>
    <source>
        <strain evidence="3">Rat1</strain>
    </source>
</reference>
<dbReference type="PANTHER" id="PTHR35841:SF1">
    <property type="entry name" value="PHOSPHONATES-BINDING PERIPLASMIC PROTEIN"/>
    <property type="match status" value="1"/>
</dbReference>
<evidence type="ECO:0000256" key="2">
    <source>
        <dbReference type="ARBA" id="ARBA00022729"/>
    </source>
</evidence>
<sequence length="304" mass="35075">MKRHQMLWGLLWLFFLLIDFGLAQAKEAKKEALIIGTAPYYYRDKLRQGFMPLIQYLSDELGRDVELVITRSYEELVNKMKDESLDVGFLSSVLYVQLKRESPKLKYLATAQFTEEGKNTSYYFSWIIARKSSEIRKVKHLRGKSFAFTNKLSSSGYVYPKGYFNWSNLIIEDFFSRIVFAGTHERITDMVAEGEVETGVSYDANIWSAEERYGRVFRRIKRIGPILNPSFVANRQVDGALCQQLATALENMPPEVQSKDLVYAGFRHLSESNFTIVEDFLKTVDAPNGTKNKKGKMSKRKKSE</sequence>
<dbReference type="KEGG" id="eaj:Q3M24_04780"/>
<proteinExistence type="inferred from homology"/>